<dbReference type="InterPro" id="IPR054549">
    <property type="entry name" value="UVB_sens_RUS_dom"/>
</dbReference>
<keyword evidence="5" id="KW-0472">Membrane</keyword>
<gene>
    <name evidence="7" type="ORF">SUZIE_148930</name>
</gene>
<comment type="caution">
    <text evidence="7">The sequence shown here is derived from an EMBL/GenBank/DDBJ whole genome shotgun (WGS) entry which is preliminary data.</text>
</comment>
<name>A0AA41MV61_SCICA</name>
<protein>
    <submittedName>
        <fullName evidence="7">RUS1 family protein C16orf58</fullName>
    </submittedName>
</protein>
<evidence type="ECO:0000256" key="3">
    <source>
        <dbReference type="ARBA" id="ARBA00022692"/>
    </source>
</evidence>
<dbReference type="AlphaFoldDB" id="A0AA41MV61"/>
<dbReference type="PANTHER" id="PTHR12770:SF31">
    <property type="entry name" value="RUS FAMILY MEMBER 1"/>
    <property type="match status" value="1"/>
</dbReference>
<keyword evidence="3" id="KW-0812">Transmembrane</keyword>
<reference evidence="7" key="1">
    <citation type="submission" date="2020-03" db="EMBL/GenBank/DDBJ databases">
        <title>Studies in the Genomics of Life Span.</title>
        <authorList>
            <person name="Glass D."/>
        </authorList>
    </citation>
    <scope>NUCLEOTIDE SEQUENCE</scope>
    <source>
        <strain evidence="7">SUZIE</strain>
        <tissue evidence="7">Muscle</tissue>
    </source>
</reference>
<evidence type="ECO:0000259" key="6">
    <source>
        <dbReference type="Pfam" id="PF04884"/>
    </source>
</evidence>
<accession>A0AA41MV61</accession>
<keyword evidence="8" id="KW-1185">Reference proteome</keyword>
<evidence type="ECO:0000256" key="4">
    <source>
        <dbReference type="ARBA" id="ARBA00022989"/>
    </source>
</evidence>
<dbReference type="PANTHER" id="PTHR12770">
    <property type="entry name" value="RUS1 FAMILY PROTEIN C16ORF58"/>
    <property type="match status" value="1"/>
</dbReference>
<evidence type="ECO:0000256" key="2">
    <source>
        <dbReference type="ARBA" id="ARBA00007558"/>
    </source>
</evidence>
<proteinExistence type="inferred from homology"/>
<evidence type="ECO:0000313" key="8">
    <source>
        <dbReference type="Proteomes" id="UP001166674"/>
    </source>
</evidence>
<evidence type="ECO:0000256" key="1">
    <source>
        <dbReference type="ARBA" id="ARBA00004370"/>
    </source>
</evidence>
<dbReference type="Pfam" id="PF04884">
    <property type="entry name" value="UVB_sens_prot"/>
    <property type="match status" value="1"/>
</dbReference>
<dbReference type="Proteomes" id="UP001166674">
    <property type="component" value="Unassembled WGS sequence"/>
</dbReference>
<evidence type="ECO:0000313" key="7">
    <source>
        <dbReference type="EMBL" id="MBZ3878636.1"/>
    </source>
</evidence>
<keyword evidence="4" id="KW-1133">Transmembrane helix</keyword>
<organism evidence="7 8">
    <name type="scientific">Sciurus carolinensis</name>
    <name type="common">Eastern gray squirrel</name>
    <dbReference type="NCBI Taxonomy" id="30640"/>
    <lineage>
        <taxon>Eukaryota</taxon>
        <taxon>Metazoa</taxon>
        <taxon>Chordata</taxon>
        <taxon>Craniata</taxon>
        <taxon>Vertebrata</taxon>
        <taxon>Euteleostomi</taxon>
        <taxon>Mammalia</taxon>
        <taxon>Eutheria</taxon>
        <taxon>Euarchontoglires</taxon>
        <taxon>Glires</taxon>
        <taxon>Rodentia</taxon>
        <taxon>Sciuromorpha</taxon>
        <taxon>Sciuridae</taxon>
        <taxon>Sciurinae</taxon>
        <taxon>Sciurini</taxon>
        <taxon>Sciurus</taxon>
    </lineage>
</organism>
<dbReference type="EMBL" id="JAATJV010333400">
    <property type="protein sequence ID" value="MBZ3878636.1"/>
    <property type="molecule type" value="Genomic_DNA"/>
</dbReference>
<evidence type="ECO:0000256" key="5">
    <source>
        <dbReference type="ARBA" id="ARBA00023136"/>
    </source>
</evidence>
<comment type="similarity">
    <text evidence="2">Belongs to the RUS1 family.</text>
</comment>
<comment type="subcellular location">
    <subcellularLocation>
        <location evidence="1">Membrane</location>
    </subcellularLocation>
</comment>
<feature type="domain" description="Protein root UVB sensitive/RUS" evidence="6">
    <location>
        <begin position="70"/>
        <end position="246"/>
    </location>
</feature>
<sequence length="372" mass="40182">MADVARLETPLCSERFGSGAARGCRATPDGSLQWEAEERRWWRFSAFTVKPRGRDGDGEGSPGAALLPLSGLQAVFLPQGFPDSVSPDYLPYQIWDSVQAFASSLSGSLATQAVLLGIGVGNAKASVSAATATWLVKDSTGMLGRIIFAWWKGLFADILNDLAMFLEIMAPIYPICFTMTVSTSNLAKCIVSVAGGATRAALTVHQARRNNMADVSAKDSSQETLVNLAGLLVSLLMLPLVSDCPSVFELQQLVEGHQEPYLLCWNQSRNQVQVVLSQMAGSETILRAATHGLVLGALQEDGPLPKELEELRNRVQAGAEKDSWVIVRETHQVLNKLFPKFLEGNIDPMASWTLNSSPVVPTHPYPMLSPGT</sequence>
<dbReference type="InterPro" id="IPR006968">
    <property type="entry name" value="RUS_fam"/>
</dbReference>
<dbReference type="GO" id="GO:0016020">
    <property type="term" value="C:membrane"/>
    <property type="evidence" value="ECO:0007669"/>
    <property type="project" value="UniProtKB-SubCell"/>
</dbReference>